<organism evidence="1 2">
    <name type="scientific">Comamonas guangdongensis</name>
    <dbReference type="NCBI Taxonomy" id="510515"/>
    <lineage>
        <taxon>Bacteria</taxon>
        <taxon>Pseudomonadati</taxon>
        <taxon>Pseudomonadota</taxon>
        <taxon>Betaproteobacteria</taxon>
        <taxon>Burkholderiales</taxon>
        <taxon>Comamonadaceae</taxon>
        <taxon>Comamonas</taxon>
    </lineage>
</organism>
<dbReference type="RefSeq" id="WP_369336943.1">
    <property type="nucleotide sequence ID" value="NZ_JBFYGN010000002.1"/>
</dbReference>
<accession>A0ABV3ZRH6</accession>
<gene>
    <name evidence="1" type="ORF">AB6724_02650</name>
</gene>
<keyword evidence="2" id="KW-1185">Reference proteome</keyword>
<dbReference type="Proteomes" id="UP001561046">
    <property type="component" value="Unassembled WGS sequence"/>
</dbReference>
<dbReference type="GO" id="GO:0003677">
    <property type="term" value="F:DNA binding"/>
    <property type="evidence" value="ECO:0007669"/>
    <property type="project" value="UniProtKB-KW"/>
</dbReference>
<evidence type="ECO:0000313" key="1">
    <source>
        <dbReference type="EMBL" id="MEX8191734.1"/>
    </source>
</evidence>
<sequence length="189" mass="19577">MAIIGVMGSGQVEWPALSEPLGRWLAENGFDLLTGAGRGVMLATARAFSSSQGRRGRSIGVVPSEAHPVHGFVPSPGYPNPYIDLPIMTPLPRKLAAAPEDALNRNYVNVLTSDVVVALPGSRGTLDEICLATRFAKPLICLGPVEAFAGVPAGTRIAAELAQVYEFVLAAAGASAKAGEEAPDCRGQG</sequence>
<evidence type="ECO:0000313" key="2">
    <source>
        <dbReference type="Proteomes" id="UP001561046"/>
    </source>
</evidence>
<comment type="caution">
    <text evidence="1">The sequence shown here is derived from an EMBL/GenBank/DDBJ whole genome shotgun (WGS) entry which is preliminary data.</text>
</comment>
<dbReference type="EMBL" id="JBFYGN010000002">
    <property type="protein sequence ID" value="MEX8191734.1"/>
    <property type="molecule type" value="Genomic_DNA"/>
</dbReference>
<dbReference type="InterPro" id="IPR041164">
    <property type="entry name" value="LDcluster4"/>
</dbReference>
<protein>
    <submittedName>
        <fullName evidence="1">DNA-binding protein</fullName>
    </submittedName>
</protein>
<dbReference type="SUPFAM" id="SSF102405">
    <property type="entry name" value="MCP/YpsA-like"/>
    <property type="match status" value="1"/>
</dbReference>
<dbReference type="Pfam" id="PF18306">
    <property type="entry name" value="LDcluster4"/>
    <property type="match status" value="1"/>
</dbReference>
<keyword evidence="1" id="KW-0238">DNA-binding</keyword>
<name>A0ABV3ZRH6_9BURK</name>
<dbReference type="Gene3D" id="3.40.50.450">
    <property type="match status" value="1"/>
</dbReference>
<proteinExistence type="predicted"/>
<reference evidence="1 2" key="1">
    <citation type="journal article" date="2013" name="Int. J. Syst. Evol. Microbiol.">
        <title>Comamonas guangdongensis sp. nov., isolated from subterranean forest sediment, and emended description of the genus Comamonas.</title>
        <authorList>
            <person name="Zhang J."/>
            <person name="Wang Y."/>
            <person name="Zhou S."/>
            <person name="Wu C."/>
            <person name="He J."/>
            <person name="Li F."/>
        </authorList>
    </citation>
    <scope>NUCLEOTIDE SEQUENCE [LARGE SCALE GENOMIC DNA]</scope>
    <source>
        <strain evidence="1 2">CCTCC AB2011133</strain>
    </source>
</reference>